<comment type="caution">
    <text evidence="2">The sequence shown here is derived from an EMBL/GenBank/DDBJ whole genome shotgun (WGS) entry which is preliminary data.</text>
</comment>
<gene>
    <name evidence="2" type="ORF">Pmani_016541</name>
</gene>
<feature type="transmembrane region" description="Helical" evidence="1">
    <location>
        <begin position="68"/>
        <end position="86"/>
    </location>
</feature>
<dbReference type="AlphaFoldDB" id="A0AAE1U6K8"/>
<organism evidence="2 3">
    <name type="scientific">Petrolisthes manimaculis</name>
    <dbReference type="NCBI Taxonomy" id="1843537"/>
    <lineage>
        <taxon>Eukaryota</taxon>
        <taxon>Metazoa</taxon>
        <taxon>Ecdysozoa</taxon>
        <taxon>Arthropoda</taxon>
        <taxon>Crustacea</taxon>
        <taxon>Multicrustacea</taxon>
        <taxon>Malacostraca</taxon>
        <taxon>Eumalacostraca</taxon>
        <taxon>Eucarida</taxon>
        <taxon>Decapoda</taxon>
        <taxon>Pleocyemata</taxon>
        <taxon>Anomura</taxon>
        <taxon>Galatheoidea</taxon>
        <taxon>Porcellanidae</taxon>
        <taxon>Petrolisthes</taxon>
    </lineage>
</organism>
<dbReference type="Proteomes" id="UP001292094">
    <property type="component" value="Unassembled WGS sequence"/>
</dbReference>
<evidence type="ECO:0000256" key="1">
    <source>
        <dbReference type="SAM" id="Phobius"/>
    </source>
</evidence>
<evidence type="ECO:0000313" key="2">
    <source>
        <dbReference type="EMBL" id="KAK4311987.1"/>
    </source>
</evidence>
<protein>
    <submittedName>
        <fullName evidence="2">Uncharacterized protein</fullName>
    </submittedName>
</protein>
<dbReference type="EMBL" id="JAWZYT010001453">
    <property type="protein sequence ID" value="KAK4311987.1"/>
    <property type="molecule type" value="Genomic_DNA"/>
</dbReference>
<keyword evidence="1" id="KW-0472">Membrane</keyword>
<keyword evidence="1" id="KW-0812">Transmembrane</keyword>
<accession>A0AAE1U6K8</accession>
<keyword evidence="1" id="KW-1133">Transmembrane helix</keyword>
<sequence length="214" mass="24074">MSENSRGQLCQKTAEVNYVRKQQRSTMSENSRGQLCQKTAEVNYVRKQQRHQTSPPTVPLDSDKMQCVNIFFILSIGFASAALAVGNPVTTSMKIISPGIKSFEVLTSEGIISNKFELGDWRGASVMCSHIDLPNLLHQRLVISDWNTNEELFSVDSGTFLANEAYVIEEDFTIDLTDTNELLWNEPRPQVECIIEQYPASHYVQLSNLPPSQT</sequence>
<proteinExistence type="predicted"/>
<keyword evidence="3" id="KW-1185">Reference proteome</keyword>
<name>A0AAE1U6K8_9EUCA</name>
<evidence type="ECO:0000313" key="3">
    <source>
        <dbReference type="Proteomes" id="UP001292094"/>
    </source>
</evidence>
<reference evidence="2" key="1">
    <citation type="submission" date="2023-11" db="EMBL/GenBank/DDBJ databases">
        <title>Genome assemblies of two species of porcelain crab, Petrolisthes cinctipes and Petrolisthes manimaculis (Anomura: Porcellanidae).</title>
        <authorList>
            <person name="Angst P."/>
        </authorList>
    </citation>
    <scope>NUCLEOTIDE SEQUENCE</scope>
    <source>
        <strain evidence="2">PB745_02</strain>
        <tissue evidence="2">Gill</tissue>
    </source>
</reference>